<dbReference type="OrthoDB" id="1745472at2759"/>
<protein>
    <recommendedName>
        <fullName evidence="1">Ty3 transposon capsid-like protein domain-containing protein</fullName>
    </recommendedName>
</protein>
<gene>
    <name evidence="2" type="ORF">CJ030_MR5G017112</name>
</gene>
<accession>A0A6A1VLR4</accession>
<organism evidence="2 3">
    <name type="scientific">Morella rubra</name>
    <name type="common">Chinese bayberry</name>
    <dbReference type="NCBI Taxonomy" id="262757"/>
    <lineage>
        <taxon>Eukaryota</taxon>
        <taxon>Viridiplantae</taxon>
        <taxon>Streptophyta</taxon>
        <taxon>Embryophyta</taxon>
        <taxon>Tracheophyta</taxon>
        <taxon>Spermatophyta</taxon>
        <taxon>Magnoliopsida</taxon>
        <taxon>eudicotyledons</taxon>
        <taxon>Gunneridae</taxon>
        <taxon>Pentapetalae</taxon>
        <taxon>rosids</taxon>
        <taxon>fabids</taxon>
        <taxon>Fagales</taxon>
        <taxon>Myricaceae</taxon>
        <taxon>Morella</taxon>
    </lineage>
</organism>
<name>A0A6A1VLR4_9ROSI</name>
<sequence>MDAFERELLMQFGPSPIVNHHGQLAKLKQEGKVHTYVEEFRQLQTLVRGWSEEALIGTFVDGLKPWIAKELKLKQPTRLQEAMRMAEDSYRFEKKQVKEEAASKEDETL</sequence>
<feature type="domain" description="Ty3 transposon capsid-like protein" evidence="1">
    <location>
        <begin position="23"/>
        <end position="98"/>
    </location>
</feature>
<keyword evidence="3" id="KW-1185">Reference proteome</keyword>
<evidence type="ECO:0000313" key="3">
    <source>
        <dbReference type="Proteomes" id="UP000516437"/>
    </source>
</evidence>
<dbReference type="Pfam" id="PF19259">
    <property type="entry name" value="Ty3_capsid"/>
    <property type="match status" value="1"/>
</dbReference>
<dbReference type="AlphaFoldDB" id="A0A6A1VLR4"/>
<evidence type="ECO:0000259" key="1">
    <source>
        <dbReference type="Pfam" id="PF19259"/>
    </source>
</evidence>
<dbReference type="EMBL" id="RXIC02000023">
    <property type="protein sequence ID" value="KAB1213849.1"/>
    <property type="molecule type" value="Genomic_DNA"/>
</dbReference>
<evidence type="ECO:0000313" key="2">
    <source>
        <dbReference type="EMBL" id="KAB1213849.1"/>
    </source>
</evidence>
<reference evidence="2 3" key="1">
    <citation type="journal article" date="2019" name="Plant Biotechnol. J.">
        <title>The red bayberry genome and genetic basis of sex determination.</title>
        <authorList>
            <person name="Jia H.M."/>
            <person name="Jia H.J."/>
            <person name="Cai Q.L."/>
            <person name="Wang Y."/>
            <person name="Zhao H.B."/>
            <person name="Yang W.F."/>
            <person name="Wang G.Y."/>
            <person name="Li Y.H."/>
            <person name="Zhan D.L."/>
            <person name="Shen Y.T."/>
            <person name="Niu Q.F."/>
            <person name="Chang L."/>
            <person name="Qiu J."/>
            <person name="Zhao L."/>
            <person name="Xie H.B."/>
            <person name="Fu W.Y."/>
            <person name="Jin J."/>
            <person name="Li X.W."/>
            <person name="Jiao Y."/>
            <person name="Zhou C.C."/>
            <person name="Tu T."/>
            <person name="Chai C.Y."/>
            <person name="Gao J.L."/>
            <person name="Fan L.J."/>
            <person name="van de Weg E."/>
            <person name="Wang J.Y."/>
            <person name="Gao Z.S."/>
        </authorList>
    </citation>
    <scope>NUCLEOTIDE SEQUENCE [LARGE SCALE GENOMIC DNA]</scope>
    <source>
        <tissue evidence="2">Leaves</tissue>
    </source>
</reference>
<proteinExistence type="predicted"/>
<comment type="caution">
    <text evidence="2">The sequence shown here is derived from an EMBL/GenBank/DDBJ whole genome shotgun (WGS) entry which is preliminary data.</text>
</comment>
<dbReference type="Proteomes" id="UP000516437">
    <property type="component" value="Chromosome 5"/>
</dbReference>
<dbReference type="InterPro" id="IPR045358">
    <property type="entry name" value="Ty3_capsid"/>
</dbReference>